<organism evidence="2 4">
    <name type="scientific">Trifolium pratense</name>
    <name type="common">Red clover</name>
    <dbReference type="NCBI Taxonomy" id="57577"/>
    <lineage>
        <taxon>Eukaryota</taxon>
        <taxon>Viridiplantae</taxon>
        <taxon>Streptophyta</taxon>
        <taxon>Embryophyta</taxon>
        <taxon>Tracheophyta</taxon>
        <taxon>Spermatophyta</taxon>
        <taxon>Magnoliopsida</taxon>
        <taxon>eudicotyledons</taxon>
        <taxon>Gunneridae</taxon>
        <taxon>Pentapetalae</taxon>
        <taxon>rosids</taxon>
        <taxon>fabids</taxon>
        <taxon>Fabales</taxon>
        <taxon>Fabaceae</taxon>
        <taxon>Papilionoideae</taxon>
        <taxon>50 kb inversion clade</taxon>
        <taxon>NPAAA clade</taxon>
        <taxon>Hologalegina</taxon>
        <taxon>IRL clade</taxon>
        <taxon>Trifolieae</taxon>
        <taxon>Trifolium</taxon>
    </lineage>
</organism>
<name>A0A2K3MEW0_TRIPR</name>
<dbReference type="Proteomes" id="UP000236291">
    <property type="component" value="Unassembled WGS sequence"/>
</dbReference>
<reference evidence="2 4" key="1">
    <citation type="journal article" date="2014" name="Am. J. Bot.">
        <title>Genome assembly and annotation for red clover (Trifolium pratense; Fabaceae).</title>
        <authorList>
            <person name="Istvanek J."/>
            <person name="Jaros M."/>
            <person name="Krenek A."/>
            <person name="Repkova J."/>
        </authorList>
    </citation>
    <scope>NUCLEOTIDE SEQUENCE [LARGE SCALE GENOMIC DNA]</scope>
    <source>
        <strain evidence="4">cv. Tatra</strain>
        <tissue evidence="2">Young leaves</tissue>
    </source>
</reference>
<gene>
    <name evidence="2" type="ORF">L195_g045433</name>
    <name evidence="3" type="ORF">L195_g046856</name>
</gene>
<proteinExistence type="predicted"/>
<sequence length="138" mass="15293">SCKLSETRIGRPFNGLEELGELIASLFASLVVIDTLSFVKFGSVLKPVDASEVRALMLSKFWFCDCGFELQEARTDVREHTEQLSDARNIRTSTMGKTGPVESVRHNDEPVQEVPELQVGNSGQIVPVRARLESVQES</sequence>
<evidence type="ECO:0000313" key="4">
    <source>
        <dbReference type="Proteomes" id="UP000236291"/>
    </source>
</evidence>
<evidence type="ECO:0000313" key="3">
    <source>
        <dbReference type="EMBL" id="PNX90731.1"/>
    </source>
</evidence>
<dbReference type="EMBL" id="ASHM01059389">
    <property type="protein sequence ID" value="PNX89314.1"/>
    <property type="molecule type" value="Genomic_DNA"/>
</dbReference>
<dbReference type="AlphaFoldDB" id="A0A2K3MEW0"/>
<reference evidence="2 4" key="2">
    <citation type="journal article" date="2017" name="Front. Plant Sci.">
        <title>Gene Classification and Mining of Molecular Markers Useful in Red Clover (Trifolium pratense) Breeding.</title>
        <authorList>
            <person name="Istvanek J."/>
            <person name="Dluhosova J."/>
            <person name="Dluhos P."/>
            <person name="Patkova L."/>
            <person name="Nedelnik J."/>
            <person name="Repkova J."/>
        </authorList>
    </citation>
    <scope>NUCLEOTIDE SEQUENCE [LARGE SCALE GENOMIC DNA]</scope>
    <source>
        <strain evidence="4">cv. Tatra</strain>
        <tissue evidence="2">Young leaves</tissue>
    </source>
</reference>
<dbReference type="EMBL" id="ASHM01063809">
    <property type="protein sequence ID" value="PNX90731.1"/>
    <property type="molecule type" value="Genomic_DNA"/>
</dbReference>
<evidence type="ECO:0000313" key="2">
    <source>
        <dbReference type="EMBL" id="PNX89314.1"/>
    </source>
</evidence>
<protein>
    <submittedName>
        <fullName evidence="2">Uncharacterized protein</fullName>
    </submittedName>
</protein>
<evidence type="ECO:0000256" key="1">
    <source>
        <dbReference type="SAM" id="MobiDB-lite"/>
    </source>
</evidence>
<feature type="non-terminal residue" evidence="2">
    <location>
        <position position="1"/>
    </location>
</feature>
<feature type="compositionally biased region" description="Basic and acidic residues" evidence="1">
    <location>
        <begin position="79"/>
        <end position="89"/>
    </location>
</feature>
<accession>A0A2K3MEW0</accession>
<feature type="region of interest" description="Disordered" evidence="1">
    <location>
        <begin position="79"/>
        <end position="112"/>
    </location>
</feature>
<comment type="caution">
    <text evidence="2">The sequence shown here is derived from an EMBL/GenBank/DDBJ whole genome shotgun (WGS) entry which is preliminary data.</text>
</comment>